<comment type="caution">
    <text evidence="9">The sequence shown here is derived from an EMBL/GenBank/DDBJ whole genome shotgun (WGS) entry which is preliminary data.</text>
</comment>
<keyword evidence="2" id="KW-0624">Polysaccharide degradation</keyword>
<reference evidence="9" key="1">
    <citation type="journal article" date="2014" name="Int. J. Syst. Evol. Microbiol.">
        <title>Complete genome sequence of Corynebacterium casei LMG S-19264T (=DSM 44701T), isolated from a smear-ripened cheese.</title>
        <authorList>
            <consortium name="US DOE Joint Genome Institute (JGI-PGF)"/>
            <person name="Walter F."/>
            <person name="Albersmeier A."/>
            <person name="Kalinowski J."/>
            <person name="Ruckert C."/>
        </authorList>
    </citation>
    <scope>NUCLEOTIDE SEQUENCE</scope>
    <source>
        <strain evidence="9">CCM 8433</strain>
    </source>
</reference>
<keyword evidence="5 7" id="KW-0326">Glycosidase</keyword>
<dbReference type="Gene3D" id="2.115.10.20">
    <property type="entry name" value="Glycosyl hydrolase domain, family 43"/>
    <property type="match status" value="1"/>
</dbReference>
<evidence type="ECO:0000256" key="2">
    <source>
        <dbReference type="ARBA" id="ARBA00022651"/>
    </source>
</evidence>
<dbReference type="InterPro" id="IPR008979">
    <property type="entry name" value="Galactose-bd-like_sf"/>
</dbReference>
<dbReference type="Pfam" id="PF04616">
    <property type="entry name" value="Glyco_hydro_43"/>
    <property type="match status" value="1"/>
</dbReference>
<name>A0A917N749_9ENTE</name>
<reference evidence="9" key="2">
    <citation type="submission" date="2020-09" db="EMBL/GenBank/DDBJ databases">
        <authorList>
            <person name="Sun Q."/>
            <person name="Sedlacek I."/>
        </authorList>
    </citation>
    <scope>NUCLEOTIDE SEQUENCE</scope>
    <source>
        <strain evidence="9">CCM 8433</strain>
    </source>
</reference>
<dbReference type="SUPFAM" id="SSF49785">
    <property type="entry name" value="Galactose-binding domain-like"/>
    <property type="match status" value="1"/>
</dbReference>
<dbReference type="RefSeq" id="WP_188368403.1">
    <property type="nucleotide sequence ID" value="NZ_BMDT01000012.1"/>
</dbReference>
<sequence>MKRTVNPLLALDELIPDVEARIFTGSDHKERLFLYGSRDLYDQGTWCSHQYRVYSAPLTNLADWTDHGVSFASRKGEGYFWDDEEADGVSWNDAILYAPDVIDKDGKYWLASCFSGGGLGMSVSDVPEGPFSPAERIVYDDGLELGSIDPTLYVEDDRFYLIWGQRQTFGGEGLVGVELSQNQNGMYSIAKRSSKKYLFGDRDNPDQGFGFYEGASIRKIQNRYYILYPSDKGQGIHMMSYATANHPLGPYTYQGHILDNDGCDLQPGNNHGSICEVNGTWYIFYHRGFGNSNMRRRVCVEALQMDEDGKIQIATMTNHGFEGPPSPYERIEASYVTHVRINGYPASCFIDKVERGKDRIYPLVQIKDGNCVEYKDFHFGEAVGEMSIHMELKPLNVGKIKVRLDDPEGPEIGLLQISPGMGQEWIVMEEEILDTTGIHTIYFEFESEQNEGFCEIAAFWFLKK</sequence>
<keyword evidence="2" id="KW-0858">Xylan degradation</keyword>
<comment type="similarity">
    <text evidence="1 7">Belongs to the glycosyl hydrolase 43 family.</text>
</comment>
<feature type="domain" description="CBM6" evidence="8">
    <location>
        <begin position="363"/>
        <end position="461"/>
    </location>
</feature>
<accession>A0A917N749</accession>
<evidence type="ECO:0000259" key="8">
    <source>
        <dbReference type="Pfam" id="PF03422"/>
    </source>
</evidence>
<dbReference type="PANTHER" id="PTHR43772:SF2">
    <property type="entry name" value="PUTATIVE (AFU_ORTHOLOGUE AFUA_2G04480)-RELATED"/>
    <property type="match status" value="1"/>
</dbReference>
<keyword evidence="3 7" id="KW-0378">Hydrolase</keyword>
<protein>
    <submittedName>
        <fullName evidence="9">Arabinoxylan arabinofuranohydrolase</fullName>
    </submittedName>
</protein>
<dbReference type="InterPro" id="IPR005084">
    <property type="entry name" value="CBM6"/>
</dbReference>
<feature type="site" description="Important for catalytic activity, responsible for pKa modulation of the active site Glu and correct orientation of both the proton donor and substrate" evidence="6">
    <location>
        <position position="149"/>
    </location>
</feature>
<keyword evidence="4" id="KW-0119">Carbohydrate metabolism</keyword>
<dbReference type="PANTHER" id="PTHR43772">
    <property type="entry name" value="ENDO-1,4-BETA-XYLANASE"/>
    <property type="match status" value="1"/>
</dbReference>
<dbReference type="EMBL" id="BMDT01000012">
    <property type="protein sequence ID" value="GGI66577.1"/>
    <property type="molecule type" value="Genomic_DNA"/>
</dbReference>
<dbReference type="SUPFAM" id="SSF75005">
    <property type="entry name" value="Arabinanase/levansucrase/invertase"/>
    <property type="match status" value="1"/>
</dbReference>
<evidence type="ECO:0000313" key="10">
    <source>
        <dbReference type="Proteomes" id="UP000622610"/>
    </source>
</evidence>
<proteinExistence type="inferred from homology"/>
<evidence type="ECO:0000256" key="5">
    <source>
        <dbReference type="ARBA" id="ARBA00023295"/>
    </source>
</evidence>
<dbReference type="CDD" id="cd04084">
    <property type="entry name" value="CBM6_xylanase-like"/>
    <property type="match status" value="1"/>
</dbReference>
<keyword evidence="10" id="KW-1185">Reference proteome</keyword>
<evidence type="ECO:0000256" key="6">
    <source>
        <dbReference type="PIRSR" id="PIRSR606710-2"/>
    </source>
</evidence>
<dbReference type="GO" id="GO:0004553">
    <property type="term" value="F:hydrolase activity, hydrolyzing O-glycosyl compounds"/>
    <property type="evidence" value="ECO:0007669"/>
    <property type="project" value="InterPro"/>
</dbReference>
<dbReference type="Gene3D" id="2.60.120.260">
    <property type="entry name" value="Galactose-binding domain-like"/>
    <property type="match status" value="1"/>
</dbReference>
<dbReference type="AlphaFoldDB" id="A0A917N749"/>
<evidence type="ECO:0000256" key="4">
    <source>
        <dbReference type="ARBA" id="ARBA00023277"/>
    </source>
</evidence>
<evidence type="ECO:0000256" key="1">
    <source>
        <dbReference type="ARBA" id="ARBA00009865"/>
    </source>
</evidence>
<dbReference type="InterPro" id="IPR052176">
    <property type="entry name" value="Glycosyl_Hydrlase_43_Enz"/>
</dbReference>
<evidence type="ECO:0000256" key="3">
    <source>
        <dbReference type="ARBA" id="ARBA00022801"/>
    </source>
</evidence>
<dbReference type="Proteomes" id="UP000622610">
    <property type="component" value="Unassembled WGS sequence"/>
</dbReference>
<dbReference type="GO" id="GO:0030246">
    <property type="term" value="F:carbohydrate binding"/>
    <property type="evidence" value="ECO:0007669"/>
    <property type="project" value="InterPro"/>
</dbReference>
<evidence type="ECO:0000313" key="9">
    <source>
        <dbReference type="EMBL" id="GGI66577.1"/>
    </source>
</evidence>
<dbReference type="InterPro" id="IPR006710">
    <property type="entry name" value="Glyco_hydro_43"/>
</dbReference>
<dbReference type="Pfam" id="PF03422">
    <property type="entry name" value="CBM_6"/>
    <property type="match status" value="1"/>
</dbReference>
<dbReference type="InterPro" id="IPR023296">
    <property type="entry name" value="Glyco_hydro_beta-prop_sf"/>
</dbReference>
<organism evidence="9 10">
    <name type="scientific">Enterococcus alcedinis</name>
    <dbReference type="NCBI Taxonomy" id="1274384"/>
    <lineage>
        <taxon>Bacteria</taxon>
        <taxon>Bacillati</taxon>
        <taxon>Bacillota</taxon>
        <taxon>Bacilli</taxon>
        <taxon>Lactobacillales</taxon>
        <taxon>Enterococcaceae</taxon>
        <taxon>Enterococcus</taxon>
    </lineage>
</organism>
<evidence type="ECO:0000256" key="7">
    <source>
        <dbReference type="RuleBase" id="RU361187"/>
    </source>
</evidence>
<dbReference type="GO" id="GO:0045493">
    <property type="term" value="P:xylan catabolic process"/>
    <property type="evidence" value="ECO:0007669"/>
    <property type="project" value="UniProtKB-KW"/>
</dbReference>
<gene>
    <name evidence="9" type="primary">xynD</name>
    <name evidence="9" type="ORF">GCM10011482_22310</name>
</gene>